<evidence type="ECO:0000313" key="21">
    <source>
        <dbReference type="Proteomes" id="UP000198327"/>
    </source>
</evidence>
<feature type="transmembrane region" description="Helical" evidence="19">
    <location>
        <begin position="138"/>
        <end position="157"/>
    </location>
</feature>
<evidence type="ECO:0000256" key="12">
    <source>
        <dbReference type="ARBA" id="ARBA00022989"/>
    </source>
</evidence>
<evidence type="ECO:0000256" key="19">
    <source>
        <dbReference type="HAMAP-Rule" id="MF_00719"/>
    </source>
</evidence>
<dbReference type="RefSeq" id="WP_089249099.1">
    <property type="nucleotide sequence ID" value="NZ_FZOW01000011.1"/>
</dbReference>
<dbReference type="UniPathway" id="UPA00148">
    <property type="reaction ID" value="UER00238"/>
</dbReference>
<proteinExistence type="inferred from homology"/>
<feature type="transmembrane region" description="Helical" evidence="19">
    <location>
        <begin position="231"/>
        <end position="251"/>
    </location>
</feature>
<comment type="cofactor">
    <cofactor evidence="1 19">
        <name>Mg(2+)</name>
        <dbReference type="ChEBI" id="CHEBI:18420"/>
    </cofactor>
</comment>
<feature type="transmembrane region" description="Helical" evidence="19">
    <location>
        <begin position="169"/>
        <end position="195"/>
    </location>
</feature>
<evidence type="ECO:0000256" key="1">
    <source>
        <dbReference type="ARBA" id="ARBA00001946"/>
    </source>
</evidence>
<dbReference type="STRING" id="398843.A3K89_00755"/>
<comment type="pathway">
    <text evidence="3 19">Cofactor biosynthesis; adenosylcobalamin biosynthesis; adenosylcobalamin from cob(II)yrinate a,c-diamide: step 7/7.</text>
</comment>
<dbReference type="HAMAP" id="MF_00719">
    <property type="entry name" value="CobS"/>
    <property type="match status" value="1"/>
</dbReference>
<comment type="similarity">
    <text evidence="4 19">Belongs to the CobS family.</text>
</comment>
<evidence type="ECO:0000256" key="11">
    <source>
        <dbReference type="ARBA" id="ARBA00022842"/>
    </source>
</evidence>
<comment type="function">
    <text evidence="14 19">Joins adenosylcobinamide-GDP and alpha-ribazole to generate adenosylcobalamin (Ado-cobalamin). Also synthesizes adenosylcobalamin 5'-phosphate from adenosylcobinamide-GDP and alpha-ribazole 5'-phosphate.</text>
</comment>
<feature type="transmembrane region" description="Helical" evidence="19">
    <location>
        <begin position="111"/>
        <end position="132"/>
    </location>
</feature>
<evidence type="ECO:0000256" key="18">
    <source>
        <dbReference type="ARBA" id="ARBA00049504"/>
    </source>
</evidence>
<dbReference type="PANTHER" id="PTHR34148">
    <property type="entry name" value="ADENOSYLCOBINAMIDE-GDP RIBAZOLETRANSFERASE"/>
    <property type="match status" value="1"/>
</dbReference>
<dbReference type="GO" id="GO:0051073">
    <property type="term" value="F:adenosylcobinamide-GDP ribazoletransferase activity"/>
    <property type="evidence" value="ECO:0007669"/>
    <property type="project" value="UniProtKB-UniRule"/>
</dbReference>
<keyword evidence="9 19" id="KW-0808">Transferase</keyword>
<dbReference type="GO" id="GO:0009236">
    <property type="term" value="P:cobalamin biosynthetic process"/>
    <property type="evidence" value="ECO:0007669"/>
    <property type="project" value="UniProtKB-UniRule"/>
</dbReference>
<evidence type="ECO:0000256" key="13">
    <source>
        <dbReference type="ARBA" id="ARBA00023136"/>
    </source>
</evidence>
<evidence type="ECO:0000256" key="10">
    <source>
        <dbReference type="ARBA" id="ARBA00022692"/>
    </source>
</evidence>
<keyword evidence="11 19" id="KW-0460">Magnesium</keyword>
<comment type="catalytic activity">
    <reaction evidence="17 19">
        <text>alpha-ribazole + adenosylcob(III)inamide-GDP = adenosylcob(III)alamin + GMP + H(+)</text>
        <dbReference type="Rhea" id="RHEA:16049"/>
        <dbReference type="ChEBI" id="CHEBI:10329"/>
        <dbReference type="ChEBI" id="CHEBI:15378"/>
        <dbReference type="ChEBI" id="CHEBI:18408"/>
        <dbReference type="ChEBI" id="CHEBI:58115"/>
        <dbReference type="ChEBI" id="CHEBI:60487"/>
        <dbReference type="EC" id="2.7.8.26"/>
    </reaction>
</comment>
<evidence type="ECO:0000256" key="3">
    <source>
        <dbReference type="ARBA" id="ARBA00004663"/>
    </source>
</evidence>
<dbReference type="GO" id="GO:0008818">
    <property type="term" value="F:cobalamin 5'-phosphate synthase activity"/>
    <property type="evidence" value="ECO:0007669"/>
    <property type="project" value="UniProtKB-UniRule"/>
</dbReference>
<dbReference type="Pfam" id="PF02654">
    <property type="entry name" value="CobS"/>
    <property type="match status" value="1"/>
</dbReference>
<sequence length="254" mass="25880">MRAAIVGPALALSWLTVLPVRGPQQVDRAAATKAIASAPLVGLLLGSLAALTLWAAGAGSLNGILAGFLAVGLLALVTRGMHVDGLADTVDGLGCYGPPERAREVMQSGGAGPFGVAAIVVVFAVQATGFASLADRHAWWSIVFAAVVGRVCVVLACRRGVPAASERGFGALVAGTQQAYVIAIWMIAALGLSTFLVDDRWWQGPIVVAAAAMFTELAVRHCCRRFGGLSGDVLGAVVEVTTAITVVGLLLGGR</sequence>
<organism evidence="20 21">
    <name type="scientific">Rhodococcoides kyotonense</name>
    <dbReference type="NCBI Taxonomy" id="398843"/>
    <lineage>
        <taxon>Bacteria</taxon>
        <taxon>Bacillati</taxon>
        <taxon>Actinomycetota</taxon>
        <taxon>Actinomycetes</taxon>
        <taxon>Mycobacteriales</taxon>
        <taxon>Nocardiaceae</taxon>
        <taxon>Rhodococcoides</taxon>
    </lineage>
</organism>
<dbReference type="GO" id="GO:0005886">
    <property type="term" value="C:plasma membrane"/>
    <property type="evidence" value="ECO:0007669"/>
    <property type="project" value="UniProtKB-SubCell"/>
</dbReference>
<evidence type="ECO:0000256" key="17">
    <source>
        <dbReference type="ARBA" id="ARBA00048623"/>
    </source>
</evidence>
<dbReference type="EMBL" id="FZOW01000011">
    <property type="protein sequence ID" value="SNT23009.1"/>
    <property type="molecule type" value="Genomic_DNA"/>
</dbReference>
<comment type="catalytic activity">
    <reaction evidence="18 19">
        <text>alpha-ribazole 5'-phosphate + adenosylcob(III)inamide-GDP = adenosylcob(III)alamin 5'-phosphate + GMP + H(+)</text>
        <dbReference type="Rhea" id="RHEA:23560"/>
        <dbReference type="ChEBI" id="CHEBI:15378"/>
        <dbReference type="ChEBI" id="CHEBI:57918"/>
        <dbReference type="ChEBI" id="CHEBI:58115"/>
        <dbReference type="ChEBI" id="CHEBI:60487"/>
        <dbReference type="ChEBI" id="CHEBI:60493"/>
        <dbReference type="EC" id="2.7.8.26"/>
    </reaction>
</comment>
<evidence type="ECO:0000256" key="9">
    <source>
        <dbReference type="ARBA" id="ARBA00022679"/>
    </source>
</evidence>
<evidence type="ECO:0000256" key="14">
    <source>
        <dbReference type="ARBA" id="ARBA00025228"/>
    </source>
</evidence>
<dbReference type="InterPro" id="IPR003805">
    <property type="entry name" value="CobS"/>
</dbReference>
<feature type="transmembrane region" description="Helical" evidence="19">
    <location>
        <begin position="201"/>
        <end position="219"/>
    </location>
</feature>
<keyword evidence="13 19" id="KW-0472">Membrane</keyword>
<evidence type="ECO:0000256" key="16">
    <source>
        <dbReference type="ARBA" id="ARBA00032853"/>
    </source>
</evidence>
<dbReference type="NCBIfam" id="TIGR00317">
    <property type="entry name" value="cobS"/>
    <property type="match status" value="1"/>
</dbReference>
<keyword evidence="10 19" id="KW-0812">Transmembrane</keyword>
<dbReference type="EC" id="2.7.8.26" evidence="5 19"/>
<comment type="subcellular location">
    <subcellularLocation>
        <location evidence="2 19">Cell membrane</location>
        <topology evidence="2 19">Multi-pass membrane protein</topology>
    </subcellularLocation>
</comment>
<reference evidence="21" key="1">
    <citation type="submission" date="2017-06" db="EMBL/GenBank/DDBJ databases">
        <authorList>
            <person name="Varghese N."/>
            <person name="Submissions S."/>
        </authorList>
    </citation>
    <scope>NUCLEOTIDE SEQUENCE [LARGE SCALE GENOMIC DNA]</scope>
    <source>
        <strain evidence="21">JCM 23211</strain>
    </source>
</reference>
<evidence type="ECO:0000256" key="2">
    <source>
        <dbReference type="ARBA" id="ARBA00004651"/>
    </source>
</evidence>
<protein>
    <recommendedName>
        <fullName evidence="6 19">Adenosylcobinamide-GDP ribazoletransferase</fullName>
        <ecNumber evidence="5 19">2.7.8.26</ecNumber>
    </recommendedName>
    <alternativeName>
        <fullName evidence="16 19">Cobalamin synthase</fullName>
    </alternativeName>
    <alternativeName>
        <fullName evidence="15 19">Cobalamin-5'-phosphate synthase</fullName>
    </alternativeName>
</protein>
<dbReference type="Proteomes" id="UP000198327">
    <property type="component" value="Unassembled WGS sequence"/>
</dbReference>
<keyword evidence="21" id="KW-1185">Reference proteome</keyword>
<dbReference type="PANTHER" id="PTHR34148:SF1">
    <property type="entry name" value="ADENOSYLCOBINAMIDE-GDP RIBAZOLETRANSFERASE"/>
    <property type="match status" value="1"/>
</dbReference>
<keyword evidence="8 19" id="KW-0169">Cobalamin biosynthesis</keyword>
<dbReference type="AlphaFoldDB" id="A0A239KZV1"/>
<keyword evidence="7 19" id="KW-1003">Cell membrane</keyword>
<feature type="transmembrane region" description="Helical" evidence="19">
    <location>
        <begin position="43"/>
        <end position="76"/>
    </location>
</feature>
<name>A0A239KZV1_9NOCA</name>
<evidence type="ECO:0000256" key="6">
    <source>
        <dbReference type="ARBA" id="ARBA00015850"/>
    </source>
</evidence>
<evidence type="ECO:0000256" key="8">
    <source>
        <dbReference type="ARBA" id="ARBA00022573"/>
    </source>
</evidence>
<evidence type="ECO:0000256" key="5">
    <source>
        <dbReference type="ARBA" id="ARBA00013200"/>
    </source>
</evidence>
<gene>
    <name evidence="19" type="primary">cobS</name>
    <name evidence="20" type="ORF">SAMN05421642_111195</name>
</gene>
<dbReference type="NCBIfam" id="NF001279">
    <property type="entry name" value="PRK00235.2-1"/>
    <property type="match status" value="1"/>
</dbReference>
<evidence type="ECO:0000256" key="4">
    <source>
        <dbReference type="ARBA" id="ARBA00010561"/>
    </source>
</evidence>
<accession>A0A239KZV1</accession>
<evidence type="ECO:0000313" key="20">
    <source>
        <dbReference type="EMBL" id="SNT23009.1"/>
    </source>
</evidence>
<evidence type="ECO:0000256" key="7">
    <source>
        <dbReference type="ARBA" id="ARBA00022475"/>
    </source>
</evidence>
<dbReference type="OrthoDB" id="9794223at2"/>
<keyword evidence="12 19" id="KW-1133">Transmembrane helix</keyword>
<evidence type="ECO:0000256" key="15">
    <source>
        <dbReference type="ARBA" id="ARBA00032605"/>
    </source>
</evidence>